<protein>
    <recommendedName>
        <fullName evidence="2">CxC2-like cysteine cluster KDZ transposase-associated domain-containing protein</fullName>
    </recommendedName>
</protein>
<feature type="region of interest" description="Disordered" evidence="1">
    <location>
        <begin position="59"/>
        <end position="83"/>
    </location>
</feature>
<evidence type="ECO:0000313" key="3">
    <source>
        <dbReference type="EMBL" id="KAL0061228.1"/>
    </source>
</evidence>
<feature type="domain" description="CxC2-like cysteine cluster KDZ transposase-associated" evidence="2">
    <location>
        <begin position="172"/>
        <end position="275"/>
    </location>
</feature>
<dbReference type="EMBL" id="JBBXMP010000144">
    <property type="protein sequence ID" value="KAL0061228.1"/>
    <property type="molecule type" value="Genomic_DNA"/>
</dbReference>
<dbReference type="InterPro" id="IPR040521">
    <property type="entry name" value="KDZ"/>
</dbReference>
<dbReference type="Pfam" id="PF18758">
    <property type="entry name" value="KDZ"/>
    <property type="match status" value="1"/>
</dbReference>
<evidence type="ECO:0000313" key="4">
    <source>
        <dbReference type="Proteomes" id="UP001437256"/>
    </source>
</evidence>
<reference evidence="3 4" key="1">
    <citation type="submission" date="2024-05" db="EMBL/GenBank/DDBJ databases">
        <title>A draft genome resource for the thread blight pathogen Marasmius tenuissimus strain MS-2.</title>
        <authorList>
            <person name="Yulfo-Soto G.E."/>
            <person name="Baruah I.K."/>
            <person name="Amoako-Attah I."/>
            <person name="Bukari Y."/>
            <person name="Meinhardt L.W."/>
            <person name="Bailey B.A."/>
            <person name="Cohen S.P."/>
        </authorList>
    </citation>
    <scope>NUCLEOTIDE SEQUENCE [LARGE SCALE GENOMIC DNA]</scope>
    <source>
        <strain evidence="3 4">MS-2</strain>
    </source>
</reference>
<gene>
    <name evidence="3" type="ORF">AAF712_011987</name>
</gene>
<name>A0ABR2ZIT8_9AGAR</name>
<sequence length="1058" mass="121061">MSSSKRKAKVVKVSNVTQRQQQFAQPPLQTGLAASWVHTLAVASGRGIQESVVVDAEDSLKRSVAPETSEKPGKGKKMKREHKSQGQSIFLSRFREEPQSSTLIQAFMDHEVEPLTGTQCCTWTSRRTIRCTDCFFSRPTCTECFLRSHTSLPLHWAEEWNGRFFERKDASAIGLIIHLGHNGEPCHLAGHSSPRTMTIAGSNGIHTAKVTFCDCPGSGTRFEQLIRAHLFPATVDKSETAFTFDLLRDFHLHTLASKKTAYDYLYGLRMKTDNAFPEDVKNPLADFNRIARLWRTLLILKRAGIWHNLWHHFPLRKPGAVSFPCFACPEPGFNAPEDWLDGEEVDDEFIHLASAFWSIDGHFGLSRRNKRQDPDDISLLEGLAMFPQDKWFSDIMRVHGKNSPEKSNCAKFKVMELQNRLKFKGCVISGVVAVQCARHGVFMSATDLSLGESYIHGDLALATAMEFVMAEALRRTKFFRRVVVIYDIACQFSINFRSRIEQYLPELGDVVDLFLWLVGKLHLDGHIPDCKYLFSLNYKQGCARTDGEGIERTWSEMKQAGGHTQEMNHGHRHDVLIDYWNHWGWSRLARLVALLRTKIPNARKMLQDKLDYFLRLSVGAGHEQVKLWEQLSTEPVRDRRTGEVQSVYRFNESLVPSQESVLHSLLQRESDREQSAEEEARGPEAIFINQGLKIESIQSEIKYSLKKSELSLEEQVAKRDHLRSLLRVWRQLQLLHMPGVRDLLAAIKVGLPEDEELYLPSFFQDGRYRDTALSRTEVELRKGQAFDAIQDLKYTLTHKMVLVRTKRKEAKGSLRNTRAAKYIRYVGRRTDSWKQKYRVARECLIRLGVTDGSADSDFPELKDEDVYRQGLEKKEAELGEGSKTAGWIWVKALFSEARSEEQERAAAEEIERVPWFRARADVHRWLEEVELLEEEFRRMIKGCEKMSEVWKLTAVESRGKGEGYGAYAYHKSDMFARMAWNGREVFESVKVGGGWPAEGQTLSDYLRSRRPRLTVDWTKIASKAKVPPAITVVPGIQCDDDEDTESSNSDESDTESKR</sequence>
<accession>A0ABR2ZIT8</accession>
<feature type="region of interest" description="Disordered" evidence="1">
    <location>
        <begin position="1034"/>
        <end position="1058"/>
    </location>
</feature>
<dbReference type="InterPro" id="IPR041457">
    <property type="entry name" value="CxC2_KDZ-assoc"/>
</dbReference>
<keyword evidence="4" id="KW-1185">Reference proteome</keyword>
<organism evidence="3 4">
    <name type="scientific">Marasmius tenuissimus</name>
    <dbReference type="NCBI Taxonomy" id="585030"/>
    <lineage>
        <taxon>Eukaryota</taxon>
        <taxon>Fungi</taxon>
        <taxon>Dikarya</taxon>
        <taxon>Basidiomycota</taxon>
        <taxon>Agaricomycotina</taxon>
        <taxon>Agaricomycetes</taxon>
        <taxon>Agaricomycetidae</taxon>
        <taxon>Agaricales</taxon>
        <taxon>Marasmiineae</taxon>
        <taxon>Marasmiaceae</taxon>
        <taxon>Marasmius</taxon>
    </lineage>
</organism>
<dbReference type="Proteomes" id="UP001437256">
    <property type="component" value="Unassembled WGS sequence"/>
</dbReference>
<evidence type="ECO:0000256" key="1">
    <source>
        <dbReference type="SAM" id="MobiDB-lite"/>
    </source>
</evidence>
<proteinExistence type="predicted"/>
<evidence type="ECO:0000259" key="2">
    <source>
        <dbReference type="Pfam" id="PF18803"/>
    </source>
</evidence>
<feature type="compositionally biased region" description="Acidic residues" evidence="1">
    <location>
        <begin position="1038"/>
        <end position="1058"/>
    </location>
</feature>
<comment type="caution">
    <text evidence="3">The sequence shown here is derived from an EMBL/GenBank/DDBJ whole genome shotgun (WGS) entry which is preliminary data.</text>
</comment>
<dbReference type="Pfam" id="PF18803">
    <property type="entry name" value="CxC2"/>
    <property type="match status" value="1"/>
</dbReference>